<protein>
    <submittedName>
        <fullName evidence="2">Putative retrotransposon Ty1-copia subclass protein</fullName>
    </submittedName>
</protein>
<dbReference type="Pfam" id="PF07727">
    <property type="entry name" value="RVT_2"/>
    <property type="match status" value="1"/>
</dbReference>
<accession>A0A6L2KYU1</accession>
<reference evidence="2" key="1">
    <citation type="journal article" date="2019" name="Sci. Rep.">
        <title>Draft genome of Tanacetum cinerariifolium, the natural source of mosquito coil.</title>
        <authorList>
            <person name="Yamashiro T."/>
            <person name="Shiraishi A."/>
            <person name="Satake H."/>
            <person name="Nakayama K."/>
        </authorList>
    </citation>
    <scope>NUCLEOTIDE SEQUENCE</scope>
</reference>
<evidence type="ECO:0000313" key="2">
    <source>
        <dbReference type="EMBL" id="GEU53642.1"/>
    </source>
</evidence>
<sequence>MGYLHGINYAMKLTLFDVINLPPNGKTVGSKWFFQKKTDMDGKVHTYNARLVVKGFTQTYKVDYKETFSSIADIRAIRILIAITAFYDYEIWKMDVNTTFVNGHLFKEQMNHELLKVLEIIVPKFITFMNSGLGIAPIIKEPIKMYCYNTKAIAIANESGITKGSRNYCAKVHYLHEVIEFDDIKLEKVHTDENLADPFIKALPFNKHSEHTKNIECSSCEALYTRNCSCSKGNVEDKILVPKPPKNYASTNVVNAPQEPFVVKQDHGVKSSQNPPHVDKCCCECGNALDGIHCQQCICKSCGKGAHIGYNCPPKVPIISNPKSCNQTINNEPPQTLPSFDPPYYSEKEKSVPCVSKPNFVDKSSKIFNPPPQPPIYSCEFCGSNAQYGHYCVAPFNNPEPGPHENFQCQPVNYCEPNPSYDSYYSGFDQFGNSHPQQYLCCENCGGPHETFQCQPTNEDYYHEQNSCYNSNSFGSDHCQPPKYTANHPIFNAHNDFLNSQNELSIAQNTIMEQMTQLTSMCEMLCQIVQKKQEEKRIEEEQAASARYWKIPACCNDDDDYDYAITPEETDNSLSMGDEHLDTIPATGSDEVIKSSVENLVLIPSESEGIPDTMCDVHLVNNPTTPEAKDHFEIVTNSNDDISSSDDDSLYKENIEYVEASPHDSELVSLEAAEIVIPKEEEIKDDNLREKLLNVHLLIANIEALKDNHTPSSKFLTKSSSTSSKSLLEETNTFHNSLLEFENFYFDLEEISSGSTTTHSDTSLSDYEAFYFDEDHIKKISSGSTTTHFDISLSEYDSFIFDFTHEEFVDELAHIISPPEYDCFYF</sequence>
<gene>
    <name evidence="2" type="ORF">Tci_025620</name>
</gene>
<organism evidence="2">
    <name type="scientific">Tanacetum cinerariifolium</name>
    <name type="common">Dalmatian daisy</name>
    <name type="synonym">Chrysanthemum cinerariifolium</name>
    <dbReference type="NCBI Taxonomy" id="118510"/>
    <lineage>
        <taxon>Eukaryota</taxon>
        <taxon>Viridiplantae</taxon>
        <taxon>Streptophyta</taxon>
        <taxon>Embryophyta</taxon>
        <taxon>Tracheophyta</taxon>
        <taxon>Spermatophyta</taxon>
        <taxon>Magnoliopsida</taxon>
        <taxon>eudicotyledons</taxon>
        <taxon>Gunneridae</taxon>
        <taxon>Pentapetalae</taxon>
        <taxon>asterids</taxon>
        <taxon>campanulids</taxon>
        <taxon>Asterales</taxon>
        <taxon>Asteraceae</taxon>
        <taxon>Asteroideae</taxon>
        <taxon>Anthemideae</taxon>
        <taxon>Anthemidinae</taxon>
        <taxon>Tanacetum</taxon>
    </lineage>
</organism>
<dbReference type="EMBL" id="BKCJ010003204">
    <property type="protein sequence ID" value="GEU53642.1"/>
    <property type="molecule type" value="Genomic_DNA"/>
</dbReference>
<proteinExistence type="predicted"/>
<name>A0A6L2KYU1_TANCI</name>
<evidence type="ECO:0000259" key="1">
    <source>
        <dbReference type="Pfam" id="PF07727"/>
    </source>
</evidence>
<dbReference type="InterPro" id="IPR013103">
    <property type="entry name" value="RVT_2"/>
</dbReference>
<feature type="domain" description="Reverse transcriptase Ty1/copia-type" evidence="1">
    <location>
        <begin position="15"/>
        <end position="108"/>
    </location>
</feature>
<dbReference type="AlphaFoldDB" id="A0A6L2KYU1"/>
<comment type="caution">
    <text evidence="2">The sequence shown here is derived from an EMBL/GenBank/DDBJ whole genome shotgun (WGS) entry which is preliminary data.</text>
</comment>